<dbReference type="SUPFAM" id="SSF57667">
    <property type="entry name" value="beta-beta-alpha zinc fingers"/>
    <property type="match status" value="3"/>
</dbReference>
<dbReference type="Gene3D" id="3.30.160.60">
    <property type="entry name" value="Classic Zinc Finger"/>
    <property type="match status" value="3"/>
</dbReference>
<dbReference type="Pfam" id="PF12171">
    <property type="entry name" value="zf-C2H2_jaz"/>
    <property type="match status" value="1"/>
</dbReference>
<dbReference type="InterPro" id="IPR036236">
    <property type="entry name" value="Znf_C2H2_sf"/>
</dbReference>
<evidence type="ECO:0000313" key="8">
    <source>
        <dbReference type="Proteomes" id="UP000184188"/>
    </source>
</evidence>
<dbReference type="GO" id="GO:0008270">
    <property type="term" value="F:zinc ion binding"/>
    <property type="evidence" value="ECO:0007669"/>
    <property type="project" value="UniProtKB-KW"/>
</dbReference>
<dbReference type="GO" id="GO:0005634">
    <property type="term" value="C:nucleus"/>
    <property type="evidence" value="ECO:0007669"/>
    <property type="project" value="TreeGrafter"/>
</dbReference>
<evidence type="ECO:0000256" key="5">
    <source>
        <dbReference type="PROSITE-ProRule" id="PRU00042"/>
    </source>
</evidence>
<dbReference type="Pfam" id="PF12874">
    <property type="entry name" value="zf-met"/>
    <property type="match status" value="2"/>
</dbReference>
<proteinExistence type="predicted"/>
<keyword evidence="2" id="KW-0677">Repeat</keyword>
<keyword evidence="4" id="KW-0862">Zinc</keyword>
<evidence type="ECO:0000256" key="2">
    <source>
        <dbReference type="ARBA" id="ARBA00022737"/>
    </source>
</evidence>
<name>A0A1L9S7Q6_9EURO</name>
<keyword evidence="3 5" id="KW-0863">Zinc-finger</keyword>
<dbReference type="RefSeq" id="XP_022577702.1">
    <property type="nucleotide sequence ID" value="XM_022729982.1"/>
</dbReference>
<dbReference type="SMART" id="SM00355">
    <property type="entry name" value="ZnF_C2H2"/>
    <property type="match status" value="6"/>
</dbReference>
<reference evidence="8" key="1">
    <citation type="journal article" date="2017" name="Genome Biol.">
        <title>Comparative genomics reveals high biological diversity and specific adaptations in the industrially and medically important fungal genus Aspergillus.</title>
        <authorList>
            <person name="de Vries R.P."/>
            <person name="Riley R."/>
            <person name="Wiebenga A."/>
            <person name="Aguilar-Osorio G."/>
            <person name="Amillis S."/>
            <person name="Uchima C.A."/>
            <person name="Anderluh G."/>
            <person name="Asadollahi M."/>
            <person name="Askin M."/>
            <person name="Barry K."/>
            <person name="Battaglia E."/>
            <person name="Bayram O."/>
            <person name="Benocci T."/>
            <person name="Braus-Stromeyer S.A."/>
            <person name="Caldana C."/>
            <person name="Canovas D."/>
            <person name="Cerqueira G.C."/>
            <person name="Chen F."/>
            <person name="Chen W."/>
            <person name="Choi C."/>
            <person name="Clum A."/>
            <person name="Dos Santos R.A."/>
            <person name="Damasio A.R."/>
            <person name="Diallinas G."/>
            <person name="Emri T."/>
            <person name="Fekete E."/>
            <person name="Flipphi M."/>
            <person name="Freyberg S."/>
            <person name="Gallo A."/>
            <person name="Gournas C."/>
            <person name="Habgood R."/>
            <person name="Hainaut M."/>
            <person name="Harispe M.L."/>
            <person name="Henrissat B."/>
            <person name="Hilden K.S."/>
            <person name="Hope R."/>
            <person name="Hossain A."/>
            <person name="Karabika E."/>
            <person name="Karaffa L."/>
            <person name="Karanyi Z."/>
            <person name="Krasevec N."/>
            <person name="Kuo A."/>
            <person name="Kusch H."/>
            <person name="LaButti K."/>
            <person name="Lagendijk E.L."/>
            <person name="Lapidus A."/>
            <person name="Levasseur A."/>
            <person name="Lindquist E."/>
            <person name="Lipzen A."/>
            <person name="Logrieco A.F."/>
            <person name="MacCabe A."/>
            <person name="Maekelae M.R."/>
            <person name="Malavazi I."/>
            <person name="Melin P."/>
            <person name="Meyer V."/>
            <person name="Mielnichuk N."/>
            <person name="Miskei M."/>
            <person name="Molnar A.P."/>
            <person name="Mule G."/>
            <person name="Ngan C.Y."/>
            <person name="Orejas M."/>
            <person name="Orosz E."/>
            <person name="Ouedraogo J.P."/>
            <person name="Overkamp K.M."/>
            <person name="Park H.-S."/>
            <person name="Perrone G."/>
            <person name="Piumi F."/>
            <person name="Punt P.J."/>
            <person name="Ram A.F."/>
            <person name="Ramon A."/>
            <person name="Rauscher S."/>
            <person name="Record E."/>
            <person name="Riano-Pachon D.M."/>
            <person name="Robert V."/>
            <person name="Roehrig J."/>
            <person name="Ruller R."/>
            <person name="Salamov A."/>
            <person name="Salih N.S."/>
            <person name="Samson R.A."/>
            <person name="Sandor E."/>
            <person name="Sanguinetti M."/>
            <person name="Schuetze T."/>
            <person name="Sepcic K."/>
            <person name="Shelest E."/>
            <person name="Sherlock G."/>
            <person name="Sophianopoulou V."/>
            <person name="Squina F.M."/>
            <person name="Sun H."/>
            <person name="Susca A."/>
            <person name="Todd R.B."/>
            <person name="Tsang A."/>
            <person name="Unkles S.E."/>
            <person name="van de Wiele N."/>
            <person name="van Rossen-Uffink D."/>
            <person name="Oliveira J.V."/>
            <person name="Vesth T.C."/>
            <person name="Visser J."/>
            <person name="Yu J.-H."/>
            <person name="Zhou M."/>
            <person name="Andersen M.R."/>
            <person name="Archer D.B."/>
            <person name="Baker S.E."/>
            <person name="Benoit I."/>
            <person name="Brakhage A.A."/>
            <person name="Braus G.H."/>
            <person name="Fischer R."/>
            <person name="Frisvad J.C."/>
            <person name="Goldman G.H."/>
            <person name="Houbraken J."/>
            <person name="Oakley B."/>
            <person name="Pocsi I."/>
            <person name="Scazzocchio C."/>
            <person name="Seiboth B."/>
            <person name="vanKuyk P.A."/>
            <person name="Wortman J."/>
            <person name="Dyer P.S."/>
            <person name="Grigoriev I.V."/>
        </authorList>
    </citation>
    <scope>NUCLEOTIDE SEQUENCE [LARGE SCALE GENOMIC DNA]</scope>
    <source>
        <strain evidence="8">CBS 506.65</strain>
    </source>
</reference>
<keyword evidence="1" id="KW-0479">Metal-binding</keyword>
<gene>
    <name evidence="7" type="ORF">ASPZODRAFT_74616</name>
</gene>
<keyword evidence="8" id="KW-1185">Reference proteome</keyword>
<evidence type="ECO:0000313" key="7">
    <source>
        <dbReference type="EMBL" id="OJJ43192.1"/>
    </source>
</evidence>
<feature type="domain" description="C2H2-type" evidence="6">
    <location>
        <begin position="93"/>
        <end position="122"/>
    </location>
</feature>
<evidence type="ECO:0000256" key="3">
    <source>
        <dbReference type="ARBA" id="ARBA00022771"/>
    </source>
</evidence>
<evidence type="ECO:0000256" key="4">
    <source>
        <dbReference type="ARBA" id="ARBA00022833"/>
    </source>
</evidence>
<dbReference type="GO" id="GO:0000981">
    <property type="term" value="F:DNA-binding transcription factor activity, RNA polymerase II-specific"/>
    <property type="evidence" value="ECO:0007669"/>
    <property type="project" value="TreeGrafter"/>
</dbReference>
<dbReference type="PANTHER" id="PTHR24409:SF356">
    <property type="entry name" value="C2H2 FINGER DOMAIN TRANSCRIPTION FACTOR (EUROFUNG)"/>
    <property type="match status" value="1"/>
</dbReference>
<dbReference type="InterPro" id="IPR013087">
    <property type="entry name" value="Znf_C2H2_type"/>
</dbReference>
<dbReference type="InterPro" id="IPR022755">
    <property type="entry name" value="Znf_C2H2_jaz"/>
</dbReference>
<dbReference type="GeneID" id="34616446"/>
<feature type="domain" description="C2H2-type" evidence="6">
    <location>
        <begin position="195"/>
        <end position="219"/>
    </location>
</feature>
<protein>
    <recommendedName>
        <fullName evidence="6">C2H2-type domain-containing protein</fullName>
    </recommendedName>
</protein>
<evidence type="ECO:0000256" key="1">
    <source>
        <dbReference type="ARBA" id="ARBA00022723"/>
    </source>
</evidence>
<dbReference type="STRING" id="1073090.A0A1L9S7Q6"/>
<feature type="domain" description="C2H2-type" evidence="6">
    <location>
        <begin position="37"/>
        <end position="64"/>
    </location>
</feature>
<dbReference type="PROSITE" id="PS00028">
    <property type="entry name" value="ZINC_FINGER_C2H2_1"/>
    <property type="match status" value="4"/>
</dbReference>
<dbReference type="AlphaFoldDB" id="A0A1L9S7Q6"/>
<sequence>MNDYGHWSECQTCNKLFRSHRASQQHMNDLNHWAPRYDCETCSRDFPTQNAANQHMNALNHWRPTVPCETCSTMWHTQAQADQHMRHAGHYKNYCSACDRRFDNANNLKMHLNSKVHRGTSINCPFCKAGYTTASGLSHHLERGACPRAQHINRETLLQMIRQLDTNGAITIRQIEWHGEVEYSASDMAYNGNAWECYLCHREFNARSSLNQHLTSPTHKQNVYHCPNRRGACGKEFSTLAALCNHLESGSCAYMRFDNVQNCMADVLHNRRRIAF</sequence>
<accession>A0A1L9S7Q6</accession>
<dbReference type="PROSITE" id="PS50157">
    <property type="entry name" value="ZINC_FINGER_C2H2_2"/>
    <property type="match status" value="3"/>
</dbReference>
<dbReference type="GO" id="GO:0000977">
    <property type="term" value="F:RNA polymerase II transcription regulatory region sequence-specific DNA binding"/>
    <property type="evidence" value="ECO:0007669"/>
    <property type="project" value="TreeGrafter"/>
</dbReference>
<dbReference type="VEuPathDB" id="FungiDB:ASPZODRAFT_74616"/>
<organism evidence="7 8">
    <name type="scientific">Penicilliopsis zonata CBS 506.65</name>
    <dbReference type="NCBI Taxonomy" id="1073090"/>
    <lineage>
        <taxon>Eukaryota</taxon>
        <taxon>Fungi</taxon>
        <taxon>Dikarya</taxon>
        <taxon>Ascomycota</taxon>
        <taxon>Pezizomycotina</taxon>
        <taxon>Eurotiomycetes</taxon>
        <taxon>Eurotiomycetidae</taxon>
        <taxon>Eurotiales</taxon>
        <taxon>Aspergillaceae</taxon>
        <taxon>Penicilliopsis</taxon>
    </lineage>
</organism>
<dbReference type="EMBL" id="KV878353">
    <property type="protein sequence ID" value="OJJ43192.1"/>
    <property type="molecule type" value="Genomic_DNA"/>
</dbReference>
<evidence type="ECO:0000259" key="6">
    <source>
        <dbReference type="PROSITE" id="PS50157"/>
    </source>
</evidence>
<dbReference type="Proteomes" id="UP000184188">
    <property type="component" value="Unassembled WGS sequence"/>
</dbReference>
<dbReference type="PANTHER" id="PTHR24409">
    <property type="entry name" value="ZINC FINGER PROTEIN 142"/>
    <property type="match status" value="1"/>
</dbReference>
<dbReference type="OrthoDB" id="6077919at2759"/>